<evidence type="ECO:0000313" key="2">
    <source>
        <dbReference type="EMBL" id="TGY89956.1"/>
    </source>
</evidence>
<accession>A0A4S2H329</accession>
<comment type="caution">
    <text evidence="2">The sequence shown here is derived from an EMBL/GenBank/DDBJ whole genome shotgun (WGS) entry which is preliminary data.</text>
</comment>
<feature type="region of interest" description="Disordered" evidence="1">
    <location>
        <begin position="57"/>
        <end position="77"/>
    </location>
</feature>
<keyword evidence="3" id="KW-1185">Reference proteome</keyword>
<reference evidence="2 3" key="1">
    <citation type="journal article" date="2017" name="Int. J. Syst. Evol. Microbiol.">
        <title>Marinicauda algicola sp. nov., isolated from a marine red alga Rhodosorus marinus.</title>
        <authorList>
            <person name="Jeong S.E."/>
            <person name="Jeon S.H."/>
            <person name="Chun B.H."/>
            <person name="Kim D.W."/>
            <person name="Jeon C.O."/>
        </authorList>
    </citation>
    <scope>NUCLEOTIDE SEQUENCE [LARGE SCALE GENOMIC DNA]</scope>
    <source>
        <strain evidence="2 3">JCM 31718</strain>
    </source>
</reference>
<name>A0A4S2H329_9PROT</name>
<evidence type="ECO:0000256" key="1">
    <source>
        <dbReference type="SAM" id="MobiDB-lite"/>
    </source>
</evidence>
<dbReference type="RefSeq" id="WP_135994453.1">
    <property type="nucleotide sequence ID" value="NZ_CP071057.1"/>
</dbReference>
<gene>
    <name evidence="2" type="ORF">E5163_02125</name>
</gene>
<organism evidence="2 3">
    <name type="scientific">Marinicauda algicola</name>
    <dbReference type="NCBI Taxonomy" id="2029849"/>
    <lineage>
        <taxon>Bacteria</taxon>
        <taxon>Pseudomonadati</taxon>
        <taxon>Pseudomonadota</taxon>
        <taxon>Alphaproteobacteria</taxon>
        <taxon>Maricaulales</taxon>
        <taxon>Maricaulaceae</taxon>
        <taxon>Marinicauda</taxon>
    </lineage>
</organism>
<dbReference type="AlphaFoldDB" id="A0A4S2H329"/>
<dbReference type="Pfam" id="PF06945">
    <property type="entry name" value="DUF1289"/>
    <property type="match status" value="1"/>
</dbReference>
<dbReference type="PANTHER" id="PTHR35175">
    <property type="entry name" value="DUF1289 DOMAIN-CONTAINING PROTEIN"/>
    <property type="match status" value="1"/>
</dbReference>
<dbReference type="OrthoDB" id="9811423at2"/>
<dbReference type="EMBL" id="SRXW01000001">
    <property type="protein sequence ID" value="TGY89956.1"/>
    <property type="molecule type" value="Genomic_DNA"/>
</dbReference>
<dbReference type="Proteomes" id="UP000308054">
    <property type="component" value="Unassembled WGS sequence"/>
</dbReference>
<protein>
    <submittedName>
        <fullName evidence="2">DUF1289 domain-containing protein</fullName>
    </submittedName>
</protein>
<dbReference type="PANTHER" id="PTHR35175:SF2">
    <property type="entry name" value="DUF1289 DOMAIN-CONTAINING PROTEIN"/>
    <property type="match status" value="1"/>
</dbReference>
<proteinExistence type="predicted"/>
<evidence type="ECO:0000313" key="3">
    <source>
        <dbReference type="Proteomes" id="UP000308054"/>
    </source>
</evidence>
<dbReference type="InterPro" id="IPR010710">
    <property type="entry name" value="DUF1289"/>
</dbReference>
<sequence length="100" mass="10807">MARDIWSPCIKVCFVDPAHRMCVGCFRKLEELGRWTKFTDAEREAVRGQLARREAAYVASRPGSSGPPSPGPRDCGEADACAGPETCQAKGLDCPALRPA</sequence>